<dbReference type="InParanoid" id="C1F724"/>
<evidence type="ECO:0000313" key="5">
    <source>
        <dbReference type="Proteomes" id="UP000002207"/>
    </source>
</evidence>
<dbReference type="GO" id="GO:0015562">
    <property type="term" value="F:efflux transmembrane transporter activity"/>
    <property type="evidence" value="ECO:0007669"/>
    <property type="project" value="InterPro"/>
</dbReference>
<feature type="chain" id="PRO_5002909363" evidence="3">
    <location>
        <begin position="23"/>
        <end position="454"/>
    </location>
</feature>
<dbReference type="EMBL" id="CP001472">
    <property type="protein sequence ID" value="ACO33570.1"/>
    <property type="molecule type" value="Genomic_DNA"/>
</dbReference>
<evidence type="ECO:0000256" key="2">
    <source>
        <dbReference type="SAM" id="Coils"/>
    </source>
</evidence>
<dbReference type="HOGENOM" id="CLU_012817_15_0_0"/>
<dbReference type="Proteomes" id="UP000002207">
    <property type="component" value="Chromosome"/>
</dbReference>
<name>C1F724_ACIC5</name>
<dbReference type="Pfam" id="PF02321">
    <property type="entry name" value="OEP"/>
    <property type="match status" value="2"/>
</dbReference>
<keyword evidence="2" id="KW-0175">Coiled coil</keyword>
<evidence type="ECO:0000256" key="1">
    <source>
        <dbReference type="ARBA" id="ARBA00007613"/>
    </source>
</evidence>
<evidence type="ECO:0000256" key="3">
    <source>
        <dbReference type="SAM" id="SignalP"/>
    </source>
</evidence>
<dbReference type="RefSeq" id="WP_015898522.1">
    <property type="nucleotide sequence ID" value="NC_012483.1"/>
</dbReference>
<comment type="similarity">
    <text evidence="1">Belongs to the outer membrane factor (OMF) (TC 1.B.17) family.</text>
</comment>
<dbReference type="eggNOG" id="COG1538">
    <property type="taxonomic scope" value="Bacteria"/>
</dbReference>
<dbReference type="InterPro" id="IPR003423">
    <property type="entry name" value="OMP_efflux"/>
</dbReference>
<dbReference type="Gene3D" id="1.20.1600.10">
    <property type="entry name" value="Outer membrane efflux proteins (OEP)"/>
    <property type="match status" value="1"/>
</dbReference>
<dbReference type="SUPFAM" id="SSF56954">
    <property type="entry name" value="Outer membrane efflux proteins (OEP)"/>
    <property type="match status" value="1"/>
</dbReference>
<feature type="coiled-coil region" evidence="2">
    <location>
        <begin position="209"/>
        <end position="236"/>
    </location>
</feature>
<dbReference type="OrthoDB" id="9769048at2"/>
<feature type="signal peptide" evidence="3">
    <location>
        <begin position="1"/>
        <end position="22"/>
    </location>
</feature>
<gene>
    <name evidence="4" type="ordered locus">ACP_3494</name>
</gene>
<organism evidence="4 5">
    <name type="scientific">Acidobacterium capsulatum (strain ATCC 51196 / DSM 11244 / BCRC 80197 / JCM 7670 / NBRC 15755 / NCIMB 13165 / 161)</name>
    <dbReference type="NCBI Taxonomy" id="240015"/>
    <lineage>
        <taxon>Bacteria</taxon>
        <taxon>Pseudomonadati</taxon>
        <taxon>Acidobacteriota</taxon>
        <taxon>Terriglobia</taxon>
        <taxon>Terriglobales</taxon>
        <taxon>Acidobacteriaceae</taxon>
        <taxon>Acidobacterium</taxon>
    </lineage>
</organism>
<proteinExistence type="inferred from homology"/>
<dbReference type="InterPro" id="IPR010131">
    <property type="entry name" value="MdtP/NodT-like"/>
</dbReference>
<dbReference type="STRING" id="240015.ACP_3494"/>
<evidence type="ECO:0000313" key="4">
    <source>
        <dbReference type="EMBL" id="ACO33570.1"/>
    </source>
</evidence>
<keyword evidence="3" id="KW-0732">Signal</keyword>
<accession>C1F724</accession>
<dbReference type="PANTHER" id="PTHR30203">
    <property type="entry name" value="OUTER MEMBRANE CATION EFFLUX PROTEIN"/>
    <property type="match status" value="1"/>
</dbReference>
<dbReference type="PANTHER" id="PTHR30203:SF24">
    <property type="entry name" value="BLR4935 PROTEIN"/>
    <property type="match status" value="1"/>
</dbReference>
<sequence length="454" mass="50224">MKSLLAVLCLCAIGPFACSLQAQQTAKTNKNVFALLNATLADAPQLPDASSAMTLDQIEAIALERNPAISVAVRRVVMAEAQVPAAGALNDPTFMYRGWGVPLSQPWNYNQAQNMFMFSQSLPGLGKRNLRAGIARSDVMEAKDELAATRLQMRVQVRKAFFNLLLAQDELRIHQQNVAIARQAIAAAQIRYTVGQVPQQDILKAQVALTELDENLIRFERDAEVARARLNALMNRSSGTALRVTGGYHVAERLPSIESLEKTALQNRPDLLDAETAIDKSRKQEQLAKKAYVPDVTLSGGYMLMNPTSSMRNTYMVEAGVNLPWLNRRKNNAEIATATARVTEQEAELNDLRNAAFDQIQESLAETLAAQRMARVYRTSLQPQAETTLHAAVIAYENNQSDFLNLLDSQQEVIRIDLAWLQALREFNSRLADLELAVGTPIPLEKSSMPEVKP</sequence>
<protein>
    <submittedName>
        <fullName evidence="4">Efflux transporter, outer membrane factor (OMF) family</fullName>
    </submittedName>
</protein>
<keyword evidence="5" id="KW-1185">Reference proteome</keyword>
<dbReference type="AlphaFoldDB" id="C1F724"/>
<dbReference type="KEGG" id="aca:ACP_3494"/>
<reference evidence="4 5" key="1">
    <citation type="journal article" date="2009" name="Appl. Environ. Microbiol.">
        <title>Three genomes from the phylum Acidobacteria provide insight into the lifestyles of these microorganisms in soils.</title>
        <authorList>
            <person name="Ward N.L."/>
            <person name="Challacombe J.F."/>
            <person name="Janssen P.H."/>
            <person name="Henrissat B."/>
            <person name="Coutinho P.M."/>
            <person name="Wu M."/>
            <person name="Xie G."/>
            <person name="Haft D.H."/>
            <person name="Sait M."/>
            <person name="Badger J."/>
            <person name="Barabote R.D."/>
            <person name="Bradley B."/>
            <person name="Brettin T.S."/>
            <person name="Brinkac L.M."/>
            <person name="Bruce D."/>
            <person name="Creasy T."/>
            <person name="Daugherty S.C."/>
            <person name="Davidsen T.M."/>
            <person name="DeBoy R.T."/>
            <person name="Detter J.C."/>
            <person name="Dodson R.J."/>
            <person name="Durkin A.S."/>
            <person name="Ganapathy A."/>
            <person name="Gwinn-Giglio M."/>
            <person name="Han C.S."/>
            <person name="Khouri H."/>
            <person name="Kiss H."/>
            <person name="Kothari S.P."/>
            <person name="Madupu R."/>
            <person name="Nelson K.E."/>
            <person name="Nelson W.C."/>
            <person name="Paulsen I."/>
            <person name="Penn K."/>
            <person name="Ren Q."/>
            <person name="Rosovitz M.J."/>
            <person name="Selengut J.D."/>
            <person name="Shrivastava S."/>
            <person name="Sullivan S.A."/>
            <person name="Tapia R."/>
            <person name="Thompson L.S."/>
            <person name="Watkins K.L."/>
            <person name="Yang Q."/>
            <person name="Yu C."/>
            <person name="Zafar N."/>
            <person name="Zhou L."/>
            <person name="Kuske C.R."/>
        </authorList>
    </citation>
    <scope>NUCLEOTIDE SEQUENCE [LARGE SCALE GENOMIC DNA]</scope>
    <source>
        <strain evidence="5">ATCC 51196 / DSM 11244 / BCRC 80197 / JCM 7670 / NBRC 15755 / NCIMB 13165 / 161</strain>
    </source>
</reference>